<accession>A0ACC1NTK9</accession>
<sequence length="1235" mass="137214">MSVGRDSDNFEGLTLRDVIPTGRKPWYGDTVLLRLNGLLLCALLTMTASGYDSSMINGMQSLPQWRQFFGKPTGTRLGAMTFGPTGGILISVLVSSQLCEKFGRRKPIFGGSCIIILGAILQTAAVNYGMFVASRFLVGFGLGIVATAAPPLLTECAYPSHRGKLVSMYLATWSFGSLIAAWITFGSFTMKGSSWSWRIPSVLQCFFSIIQATLSVWCPESPRWLIYQGRRREALDILIKYHGHGDPNSRLVRFEMAEITATLEIEKVQKLSRWSEWISTRGNKHRLFLAVYIPMMLQWAGNGLTSYYLSKVLNTINITQPRTQLIINACLSCWSFITGVFFATMVDKVGRRRLFLVSMSGMLVSYIIWTICSALNQEHHFKDKGYAAGVLLMIFIFSASYHVCSPAAPTYIMEVVPFSLRAKASMLYQLTGNLASLYNSFANPVAMDAIGWKYYIVWCVVIAIHLALIYFFFPETKGLGLEEVAEVFDGPNALAGVNAMKEMGLDVHADKALAVGAEDGLTRRKGAACRTDFEVAADATGPAAGLQHLPADQVLMGFIKHHTHAFLQHHRPAAAWHGIESCGNCARKREHQESCCYGTNANPLPAPGINASQIKHNIKATRPLNANIGFIHASSLLDETRNPSRAAPKPPRPIAVKPAEQTSAPTLLLPSTPTADSMTAVSDEASTEFFGSSSAGSFTAQIKAAVDARLVHCPARHPCEPAVPVCRRTTSNTRRRRHDTMNKIRLPTRKLADELMRTYWLYIDPLYPFLNKSEWRKYYARLFAGQILDTDEAVFTASLNIVFALSTQLHEGQDPAIRNESSREFFQRAKDLVDVTIWTPGTLEDIQYLLITSQYLQSTNSPHQTWMVVGMAVRIAQSLGLHLPETSAARASTNETELYRKLWHGCVLMDRMVALTHGRPAMISADLAAAVPRPSILKDGAQTPKDYTDVAFFVKSAELYEITHRLVETLYSASNPPEKRVKPSKRAVSELANIVRIDGDMAEWEQSLPKKLLQHSLDTIAARPSIILRLRFLHARILLLRPTLSLVCLTPDTDADTETLASKLRQQCALECVAVANTTIQIFFDHQVSDGTVGLLPAWWYRLYYLFSASTVLIAAKLRPDVFPADEIHQSWEQAIHVFEALQQVSLSARKCIAALNILSSKILFTKFGATQAAAEATQLQEAQETLMKLDFPCNDDEQSTLDAFDFNLDNFNFDVAAEDYSWLNEVTSWNFLSG</sequence>
<name>A0ACC1NTK9_9HYPO</name>
<dbReference type="Proteomes" id="UP001143910">
    <property type="component" value="Unassembled WGS sequence"/>
</dbReference>
<comment type="caution">
    <text evidence="1">The sequence shown here is derived from an EMBL/GenBank/DDBJ whole genome shotgun (WGS) entry which is preliminary data.</text>
</comment>
<proteinExistence type="predicted"/>
<organism evidence="1 2">
    <name type="scientific">Zarea fungicola</name>
    <dbReference type="NCBI Taxonomy" id="93591"/>
    <lineage>
        <taxon>Eukaryota</taxon>
        <taxon>Fungi</taxon>
        <taxon>Dikarya</taxon>
        <taxon>Ascomycota</taxon>
        <taxon>Pezizomycotina</taxon>
        <taxon>Sordariomycetes</taxon>
        <taxon>Hypocreomycetidae</taxon>
        <taxon>Hypocreales</taxon>
        <taxon>Cordycipitaceae</taxon>
        <taxon>Zarea</taxon>
    </lineage>
</organism>
<reference evidence="1" key="1">
    <citation type="submission" date="2022-08" db="EMBL/GenBank/DDBJ databases">
        <title>Genome Sequence of Lecanicillium fungicola.</title>
        <authorList>
            <person name="Buettner E."/>
        </authorList>
    </citation>
    <scope>NUCLEOTIDE SEQUENCE</scope>
    <source>
        <strain evidence="1">Babe33</strain>
    </source>
</reference>
<dbReference type="EMBL" id="JANJQO010000117">
    <property type="protein sequence ID" value="KAJ2981678.1"/>
    <property type="molecule type" value="Genomic_DNA"/>
</dbReference>
<evidence type="ECO:0000313" key="2">
    <source>
        <dbReference type="Proteomes" id="UP001143910"/>
    </source>
</evidence>
<gene>
    <name evidence="1" type="ORF">NQ176_g1874</name>
</gene>
<evidence type="ECO:0000313" key="1">
    <source>
        <dbReference type="EMBL" id="KAJ2981678.1"/>
    </source>
</evidence>
<keyword evidence="2" id="KW-1185">Reference proteome</keyword>
<protein>
    <submittedName>
        <fullName evidence="1">Uncharacterized protein</fullName>
    </submittedName>
</protein>